<dbReference type="Pfam" id="PF12704">
    <property type="entry name" value="MacB_PCD"/>
    <property type="match status" value="1"/>
</dbReference>
<comment type="subcellular location">
    <subcellularLocation>
        <location evidence="1">Cell membrane</location>
        <topology evidence="1">Multi-pass membrane protein</topology>
    </subcellularLocation>
</comment>
<dbReference type="Proteomes" id="UP001410394">
    <property type="component" value="Unassembled WGS sequence"/>
</dbReference>
<dbReference type="InterPro" id="IPR051125">
    <property type="entry name" value="ABC-4/HrtB_transporter"/>
</dbReference>
<dbReference type="PANTHER" id="PTHR43738">
    <property type="entry name" value="ABC TRANSPORTER, MEMBRANE PROTEIN"/>
    <property type="match status" value="1"/>
</dbReference>
<feature type="transmembrane region" description="Helical" evidence="7">
    <location>
        <begin position="311"/>
        <end position="333"/>
    </location>
</feature>
<dbReference type="InterPro" id="IPR025857">
    <property type="entry name" value="MacB_PCD"/>
</dbReference>
<proteinExistence type="predicted"/>
<evidence type="ECO:0000256" key="7">
    <source>
        <dbReference type="SAM" id="Phobius"/>
    </source>
</evidence>
<feature type="domain" description="MacB-like periplasmic core" evidence="9">
    <location>
        <begin position="20"/>
        <end position="226"/>
    </location>
</feature>
<dbReference type="InterPro" id="IPR003838">
    <property type="entry name" value="ABC3_permease_C"/>
</dbReference>
<dbReference type="RefSeq" id="WP_345919847.1">
    <property type="nucleotide sequence ID" value="NZ_JBDIVE010000005.1"/>
</dbReference>
<evidence type="ECO:0000259" key="8">
    <source>
        <dbReference type="Pfam" id="PF02687"/>
    </source>
</evidence>
<gene>
    <name evidence="10" type="ORF">ABDB84_11370</name>
</gene>
<feature type="transmembrane region" description="Helical" evidence="7">
    <location>
        <begin position="249"/>
        <end position="273"/>
    </location>
</feature>
<accession>A0ABU9YZA5</accession>
<evidence type="ECO:0000256" key="3">
    <source>
        <dbReference type="ARBA" id="ARBA00022475"/>
    </source>
</evidence>
<evidence type="ECO:0000259" key="9">
    <source>
        <dbReference type="Pfam" id="PF12704"/>
    </source>
</evidence>
<organism evidence="10 11">
    <name type="scientific">Uliginosibacterium sediminicola</name>
    <dbReference type="NCBI Taxonomy" id="2024550"/>
    <lineage>
        <taxon>Bacteria</taxon>
        <taxon>Pseudomonadati</taxon>
        <taxon>Pseudomonadota</taxon>
        <taxon>Betaproteobacteria</taxon>
        <taxon>Rhodocyclales</taxon>
        <taxon>Zoogloeaceae</taxon>
        <taxon>Uliginosibacterium</taxon>
    </lineage>
</organism>
<keyword evidence="2" id="KW-0813">Transport</keyword>
<evidence type="ECO:0000256" key="5">
    <source>
        <dbReference type="ARBA" id="ARBA00022989"/>
    </source>
</evidence>
<reference evidence="10 11" key="1">
    <citation type="journal article" date="2018" name="Int. J. Syst. Evol. Microbiol.">
        <title>Uliginosibacterium sediminicola sp. nov., isolated from freshwater sediment.</title>
        <authorList>
            <person name="Hwang W.M."/>
            <person name="Kim S.M."/>
            <person name="Kang K."/>
            <person name="Ahn T.Y."/>
        </authorList>
    </citation>
    <scope>NUCLEOTIDE SEQUENCE [LARGE SCALE GENOMIC DNA]</scope>
    <source>
        <strain evidence="10 11">M1-21</strain>
    </source>
</reference>
<dbReference type="EMBL" id="JBDIVE010000005">
    <property type="protein sequence ID" value="MEN3069080.1"/>
    <property type="molecule type" value="Genomic_DNA"/>
</dbReference>
<comment type="caution">
    <text evidence="10">The sequence shown here is derived from an EMBL/GenBank/DDBJ whole genome shotgun (WGS) entry which is preliminary data.</text>
</comment>
<evidence type="ECO:0000313" key="11">
    <source>
        <dbReference type="Proteomes" id="UP001410394"/>
    </source>
</evidence>
<dbReference type="PANTHER" id="PTHR43738:SF1">
    <property type="entry name" value="HEMIN TRANSPORT SYSTEM PERMEASE PROTEIN HRTB-RELATED"/>
    <property type="match status" value="1"/>
</dbReference>
<evidence type="ECO:0000256" key="6">
    <source>
        <dbReference type="ARBA" id="ARBA00023136"/>
    </source>
</evidence>
<keyword evidence="4 7" id="KW-0812">Transmembrane</keyword>
<protein>
    <submittedName>
        <fullName evidence="10">ABC transporter permease</fullName>
    </submittedName>
</protein>
<keyword evidence="5 7" id="KW-1133">Transmembrane helix</keyword>
<dbReference type="Pfam" id="PF02687">
    <property type="entry name" value="FtsX"/>
    <property type="match status" value="1"/>
</dbReference>
<keyword evidence="11" id="KW-1185">Reference proteome</keyword>
<feature type="transmembrane region" description="Helical" evidence="7">
    <location>
        <begin position="345"/>
        <end position="369"/>
    </location>
</feature>
<feature type="domain" description="ABC3 transporter permease C-terminal" evidence="8">
    <location>
        <begin position="260"/>
        <end position="370"/>
    </location>
</feature>
<evidence type="ECO:0000256" key="4">
    <source>
        <dbReference type="ARBA" id="ARBA00022692"/>
    </source>
</evidence>
<keyword evidence="6 7" id="KW-0472">Membrane</keyword>
<evidence type="ECO:0000256" key="1">
    <source>
        <dbReference type="ARBA" id="ARBA00004651"/>
    </source>
</evidence>
<keyword evidence="3" id="KW-1003">Cell membrane</keyword>
<sequence>MISLARKSLRHEWRKFLPAILALSFSGLLLIAQAALVLGIFGSAAVYVTASSADLWVGYPGTKSVSFGRTLSPDLAMRLRMDPDIRAVESYIWVDGDWRGKARQQGAVSVYVSGIDTRAEAMMFSRVLPAALRARLREPGAVVVDPADLDQLGAHVGGSAWINGQPVQVVGVISGLRALGGVNVLTSLDNARLLDSTTSPADSATYFVAQLRTPGSLAKVRARIQANPAFGAFELWSAKEFASRSQHYWLFDTGAGVAVFFMAIIVCLVGAVITSQSLLALVVASAREYATLNALGVSFQSLARVLVEQSMWVGAIGLLIGGLLSAALLSLAALHGVPVSMSVPVALLCAVLVLALAFVSGLLATRGLWRADPAMLLR</sequence>
<evidence type="ECO:0000256" key="2">
    <source>
        <dbReference type="ARBA" id="ARBA00022448"/>
    </source>
</evidence>
<name>A0ABU9YZA5_9RHOO</name>
<evidence type="ECO:0000313" key="10">
    <source>
        <dbReference type="EMBL" id="MEN3069080.1"/>
    </source>
</evidence>